<accession>W1PVW5</accession>
<gene>
    <name evidence="6" type="ORF">AMTR_s00184p00052710</name>
</gene>
<organism evidence="6 7">
    <name type="scientific">Amborella trichopoda</name>
    <dbReference type="NCBI Taxonomy" id="13333"/>
    <lineage>
        <taxon>Eukaryota</taxon>
        <taxon>Viridiplantae</taxon>
        <taxon>Streptophyta</taxon>
        <taxon>Embryophyta</taxon>
        <taxon>Tracheophyta</taxon>
        <taxon>Spermatophyta</taxon>
        <taxon>Magnoliopsida</taxon>
        <taxon>Amborellales</taxon>
        <taxon>Amborellaceae</taxon>
        <taxon>Amborella</taxon>
    </lineage>
</organism>
<dbReference type="PROSITE" id="PS00175">
    <property type="entry name" value="PG_MUTASE"/>
    <property type="match status" value="1"/>
</dbReference>
<evidence type="ECO:0000313" key="6">
    <source>
        <dbReference type="EMBL" id="ERN11974.1"/>
    </source>
</evidence>
<dbReference type="KEGG" id="atr:18440177"/>
<dbReference type="PANTHER" id="PTHR48100">
    <property type="entry name" value="BROAD-SPECIFICITY PHOSPHATASE YOR283W-RELATED"/>
    <property type="match status" value="1"/>
</dbReference>
<dbReference type="InterPro" id="IPR001345">
    <property type="entry name" value="PG/BPGM_mutase_AS"/>
</dbReference>
<evidence type="ECO:0008006" key="8">
    <source>
        <dbReference type="Google" id="ProtNLM"/>
    </source>
</evidence>
<dbReference type="InterPro" id="IPR050275">
    <property type="entry name" value="PGM_Phosphatase"/>
</dbReference>
<dbReference type="Gramene" id="ERN11974">
    <property type="protein sequence ID" value="ERN11974"/>
    <property type="gene ID" value="AMTR_s00184p00052710"/>
</dbReference>
<evidence type="ECO:0000256" key="2">
    <source>
        <dbReference type="ARBA" id="ARBA00023235"/>
    </source>
</evidence>
<dbReference type="OrthoDB" id="496981at2759"/>
<dbReference type="OMA" id="FEACREH"/>
<dbReference type="Proteomes" id="UP000017836">
    <property type="component" value="Unassembled WGS sequence"/>
</dbReference>
<reference evidence="7" key="1">
    <citation type="journal article" date="2013" name="Science">
        <title>The Amborella genome and the evolution of flowering plants.</title>
        <authorList>
            <consortium name="Amborella Genome Project"/>
        </authorList>
    </citation>
    <scope>NUCLEOTIDE SEQUENCE [LARGE SCALE GENOMIC DNA]</scope>
</reference>
<dbReference type="HOGENOM" id="CLU_039184_4_0_1"/>
<comment type="function">
    <text evidence="4">May play a role in carbohydrates metabolism.</text>
</comment>
<evidence type="ECO:0000256" key="3">
    <source>
        <dbReference type="ARBA" id="ARBA00038362"/>
    </source>
</evidence>
<dbReference type="InterPro" id="IPR029033">
    <property type="entry name" value="His_PPase_superfam"/>
</dbReference>
<dbReference type="InterPro" id="IPR013078">
    <property type="entry name" value="His_Pase_superF_clade-1"/>
</dbReference>
<dbReference type="GO" id="GO:0016791">
    <property type="term" value="F:phosphatase activity"/>
    <property type="evidence" value="ECO:0000318"/>
    <property type="project" value="GO_Central"/>
</dbReference>
<comment type="similarity">
    <text evidence="3">Belongs to the phosphoglycerate mutase family.</text>
</comment>
<keyword evidence="2" id="KW-0413">Isomerase</keyword>
<dbReference type="Pfam" id="PF00300">
    <property type="entry name" value="His_Phos_1"/>
    <property type="match status" value="1"/>
</dbReference>
<sequence length="324" mass="35682">MGHALFLTTPPPLSLFNTSSISLPSPSSSSPFLCRISTPGMDRSSSTSLYPAHRCKTLYLVRHGQGFHNVAGEKDHKAYMSEEFFDASLTPLGWEQVDKLRKHVHASGIASRLDLVITSPLLRTMQTAVGVFGGDRFVDGVNGPFLMVSGAGNTNYPAISSLSCPPFIAVEDCREHLGIHPCDKRRSINDYKPLFPAIDFSLIETNDDTLWKADTREEIKEVATRGKKFLDWLWTRPEKEIAVVTHSGYLVHTLDLFGNDCHPSIKEEITKPFANCELRSMVIVDKGMIGSNISTDDFPGKKPPGVDVPSDFAHVNQPDGPGEN</sequence>
<dbReference type="SUPFAM" id="SSF53254">
    <property type="entry name" value="Phosphoglycerate mutase-like"/>
    <property type="match status" value="1"/>
</dbReference>
<proteinExistence type="inferred from homology"/>
<feature type="region of interest" description="Disordered" evidence="5">
    <location>
        <begin position="293"/>
        <end position="324"/>
    </location>
</feature>
<dbReference type="eggNOG" id="KOG4754">
    <property type="taxonomic scope" value="Eukaryota"/>
</dbReference>
<evidence type="ECO:0000256" key="1">
    <source>
        <dbReference type="ARBA" id="ARBA00023152"/>
    </source>
</evidence>
<dbReference type="CDD" id="cd07067">
    <property type="entry name" value="HP_PGM_like"/>
    <property type="match status" value="1"/>
</dbReference>
<name>W1PVW5_AMBTC</name>
<dbReference type="GO" id="GO:0005737">
    <property type="term" value="C:cytoplasm"/>
    <property type="evidence" value="ECO:0000318"/>
    <property type="project" value="GO_Central"/>
</dbReference>
<keyword evidence="1" id="KW-0324">Glycolysis</keyword>
<evidence type="ECO:0000256" key="5">
    <source>
        <dbReference type="SAM" id="MobiDB-lite"/>
    </source>
</evidence>
<dbReference type="FunFam" id="3.40.50.1240:FF:000066">
    <property type="entry name" value="Phosphoglycerate mutase-like protein 1"/>
    <property type="match status" value="1"/>
</dbReference>
<dbReference type="SMART" id="SM00855">
    <property type="entry name" value="PGAM"/>
    <property type="match status" value="1"/>
</dbReference>
<dbReference type="AlphaFoldDB" id="W1PVW5"/>
<dbReference type="Gene3D" id="3.40.50.1240">
    <property type="entry name" value="Phosphoglycerate mutase-like"/>
    <property type="match status" value="1"/>
</dbReference>
<dbReference type="EMBL" id="KI392652">
    <property type="protein sequence ID" value="ERN11974.1"/>
    <property type="molecule type" value="Genomic_DNA"/>
</dbReference>
<dbReference type="PANTHER" id="PTHR48100:SF1">
    <property type="entry name" value="HISTIDINE PHOSPHATASE FAMILY PROTEIN-RELATED"/>
    <property type="match status" value="1"/>
</dbReference>
<evidence type="ECO:0000313" key="7">
    <source>
        <dbReference type="Proteomes" id="UP000017836"/>
    </source>
</evidence>
<protein>
    <recommendedName>
        <fullName evidence="8">Phosphoglycerate mutase-like protein</fullName>
    </recommendedName>
</protein>
<keyword evidence="7" id="KW-1185">Reference proteome</keyword>
<evidence type="ECO:0000256" key="4">
    <source>
        <dbReference type="ARBA" id="ARBA00059109"/>
    </source>
</evidence>